<dbReference type="EnsemblMetazoa" id="PPA07140.1">
    <property type="protein sequence ID" value="PPA07140.1"/>
    <property type="gene ID" value="WBGene00096694"/>
</dbReference>
<dbReference type="GO" id="GO:0005634">
    <property type="term" value="C:nucleus"/>
    <property type="evidence" value="ECO:0000318"/>
    <property type="project" value="GO_Central"/>
</dbReference>
<dbReference type="InterPro" id="IPR035500">
    <property type="entry name" value="NHR-like_dom_sf"/>
</dbReference>
<feature type="region of interest" description="Disordered" evidence="1">
    <location>
        <begin position="449"/>
        <end position="503"/>
    </location>
</feature>
<dbReference type="Gene3D" id="1.10.565.10">
    <property type="entry name" value="Retinoid X Receptor"/>
    <property type="match status" value="1"/>
</dbReference>
<feature type="region of interest" description="Disordered" evidence="1">
    <location>
        <begin position="86"/>
        <end position="107"/>
    </location>
</feature>
<reference evidence="2" key="2">
    <citation type="submission" date="2022-06" db="UniProtKB">
        <authorList>
            <consortium name="EnsemblMetazoa"/>
        </authorList>
    </citation>
    <scope>IDENTIFICATION</scope>
    <source>
        <strain evidence="2">PS312</strain>
    </source>
</reference>
<dbReference type="SUPFAM" id="SSF57716">
    <property type="entry name" value="Glucocorticoid receptor-like (DNA-binding domain)"/>
    <property type="match status" value="1"/>
</dbReference>
<dbReference type="PROSITE" id="PS51030">
    <property type="entry name" value="NUCLEAR_REC_DBD_2"/>
    <property type="match status" value="1"/>
</dbReference>
<accession>A0A8R1YC13</accession>
<feature type="compositionally biased region" description="Polar residues" evidence="1">
    <location>
        <begin position="481"/>
        <end position="495"/>
    </location>
</feature>
<gene>
    <name evidence="2" type="primary">WBGene00096694</name>
</gene>
<dbReference type="InterPro" id="IPR013088">
    <property type="entry name" value="Znf_NHR/GATA"/>
</dbReference>
<dbReference type="SMART" id="SM00430">
    <property type="entry name" value="HOLI"/>
    <property type="match status" value="1"/>
</dbReference>
<evidence type="ECO:0000313" key="3">
    <source>
        <dbReference type="Proteomes" id="UP000005239"/>
    </source>
</evidence>
<proteinExistence type="predicted"/>
<dbReference type="InterPro" id="IPR001628">
    <property type="entry name" value="Znf_hrmn_rcpt"/>
</dbReference>
<name>A0A2A6BIG2_PRIPA</name>
<sequence length="559" mass="63783">MPRSKSLKKTVKCLVCSLTTDCANLGLDVCRACTVFYRRSRNRKYVCRSGTEKCPIGEGINCRKCRLKELERKLEGKPLDELLRASLSEKGERAPTEDSYSESAKSTSTASEASCMTNKTAAKRSILERLEQGYRDMCDTRLTGELNNRATPTHPLDVIEGKYEIIPGTFRAIDAANRIFLTALLQFGSCTFPGFSELPRDDKWTIVTNFFGRFRAFDAGYRAERAFGHLSEKTFAGYTLSFDGSMPPNFFDDVPVSDEKEARRIMEDKFNGDFRTGRKHLNDAKLRHEEFLAVLALMFWTTDGLPISEIASKHSKTCRDAVLRELNSYFRDDLGLDDYAPRLGELLMLLQIFERTLHLTWQRARAHVPRLWRHYKCRSPRIGHLPRVRCVLQTVARSQVRMSINHEQMPDWRRRKLSEMPPGRNGTDAERATEQQSQGIFMVKIERASTTSPVDEQPPAKHEEEDGEESDHAEEHHSLFCSPSTSASVPQSFISENDKPQPRELLEKLRTSYRSLCETRLAGELANRNEPPHPLSVVDGTYVSKLWLTNSSYYAIQSN</sequence>
<dbReference type="Proteomes" id="UP000005239">
    <property type="component" value="Unassembled WGS sequence"/>
</dbReference>
<dbReference type="PANTHER" id="PTHR46011:SF6">
    <property type="entry name" value="HIGH ZINC ACTIVATED NUCLEAR RECEPTOR PROTEIN"/>
    <property type="match status" value="1"/>
</dbReference>
<evidence type="ECO:0000313" key="2">
    <source>
        <dbReference type="EnsemblMetazoa" id="PPA07140.1"/>
    </source>
</evidence>
<protein>
    <submittedName>
        <fullName evidence="2">Nuclear receptor</fullName>
    </submittedName>
</protein>
<dbReference type="AlphaFoldDB" id="A0A2A6BIG2"/>
<dbReference type="SMART" id="SM00399">
    <property type="entry name" value="ZnF_C4"/>
    <property type="match status" value="1"/>
</dbReference>
<dbReference type="InterPro" id="IPR000536">
    <property type="entry name" value="Nucl_hrmn_rcpt_lig-bd"/>
</dbReference>
<accession>A0A2A6BIG2</accession>
<dbReference type="GO" id="GO:0003700">
    <property type="term" value="F:DNA-binding transcription factor activity"/>
    <property type="evidence" value="ECO:0000318"/>
    <property type="project" value="GO_Central"/>
</dbReference>
<feature type="compositionally biased region" description="Basic and acidic residues" evidence="1">
    <location>
        <begin position="86"/>
        <end position="96"/>
    </location>
</feature>
<dbReference type="SUPFAM" id="SSF48508">
    <property type="entry name" value="Nuclear receptor ligand-binding domain"/>
    <property type="match status" value="1"/>
</dbReference>
<feature type="region of interest" description="Disordered" evidence="1">
    <location>
        <begin position="406"/>
        <end position="437"/>
    </location>
</feature>
<reference evidence="3" key="1">
    <citation type="journal article" date="2008" name="Nat. Genet.">
        <title>The Pristionchus pacificus genome provides a unique perspective on nematode lifestyle and parasitism.</title>
        <authorList>
            <person name="Dieterich C."/>
            <person name="Clifton S.W."/>
            <person name="Schuster L.N."/>
            <person name="Chinwalla A."/>
            <person name="Delehaunty K."/>
            <person name="Dinkelacker I."/>
            <person name="Fulton L."/>
            <person name="Fulton R."/>
            <person name="Godfrey J."/>
            <person name="Minx P."/>
            <person name="Mitreva M."/>
            <person name="Roeseler W."/>
            <person name="Tian H."/>
            <person name="Witte H."/>
            <person name="Yang S.P."/>
            <person name="Wilson R.K."/>
            <person name="Sommer R.J."/>
        </authorList>
    </citation>
    <scope>NUCLEOTIDE SEQUENCE [LARGE SCALE GENOMIC DNA]</scope>
    <source>
        <strain evidence="3">PS312</strain>
    </source>
</reference>
<evidence type="ECO:0000256" key="1">
    <source>
        <dbReference type="SAM" id="MobiDB-lite"/>
    </source>
</evidence>
<dbReference type="GO" id="GO:0043565">
    <property type="term" value="F:sequence-specific DNA binding"/>
    <property type="evidence" value="ECO:0007669"/>
    <property type="project" value="InterPro"/>
</dbReference>
<dbReference type="GO" id="GO:0008270">
    <property type="term" value="F:zinc ion binding"/>
    <property type="evidence" value="ECO:0007669"/>
    <property type="project" value="InterPro"/>
</dbReference>
<dbReference type="Pfam" id="PF00104">
    <property type="entry name" value="Hormone_recep"/>
    <property type="match status" value="1"/>
</dbReference>
<dbReference type="Gene3D" id="3.30.50.10">
    <property type="entry name" value="Erythroid Transcription Factor GATA-1, subunit A"/>
    <property type="match status" value="1"/>
</dbReference>
<organism evidence="2 3">
    <name type="scientific">Pristionchus pacificus</name>
    <name type="common">Parasitic nematode worm</name>
    <dbReference type="NCBI Taxonomy" id="54126"/>
    <lineage>
        <taxon>Eukaryota</taxon>
        <taxon>Metazoa</taxon>
        <taxon>Ecdysozoa</taxon>
        <taxon>Nematoda</taxon>
        <taxon>Chromadorea</taxon>
        <taxon>Rhabditida</taxon>
        <taxon>Rhabditina</taxon>
        <taxon>Diplogasteromorpha</taxon>
        <taxon>Diplogasteroidea</taxon>
        <taxon>Neodiplogasteridae</taxon>
        <taxon>Pristionchus</taxon>
    </lineage>
</organism>
<keyword evidence="3" id="KW-1185">Reference proteome</keyword>
<dbReference type="PANTHER" id="PTHR46011">
    <property type="entry name" value="NUCLEAR HORMONE RECEPTOR FAMILY MEMBER NHR-86-RELATED"/>
    <property type="match status" value="1"/>
</dbReference>